<comment type="catalytic activity">
    <reaction evidence="6">
        <text>tRNA(Ser) + L-serine + ATP = L-seryl-tRNA(Ser) + AMP + diphosphate + H(+)</text>
        <dbReference type="Rhea" id="RHEA:12292"/>
        <dbReference type="Rhea" id="RHEA-COMP:9669"/>
        <dbReference type="Rhea" id="RHEA-COMP:9703"/>
        <dbReference type="ChEBI" id="CHEBI:15378"/>
        <dbReference type="ChEBI" id="CHEBI:30616"/>
        <dbReference type="ChEBI" id="CHEBI:33019"/>
        <dbReference type="ChEBI" id="CHEBI:33384"/>
        <dbReference type="ChEBI" id="CHEBI:78442"/>
        <dbReference type="ChEBI" id="CHEBI:78533"/>
        <dbReference type="ChEBI" id="CHEBI:456215"/>
        <dbReference type="EC" id="6.1.1.11"/>
    </reaction>
</comment>
<dbReference type="PROSITE" id="PS50862">
    <property type="entry name" value="AA_TRNA_LIGASE_II"/>
    <property type="match status" value="1"/>
</dbReference>
<reference evidence="12" key="1">
    <citation type="submission" date="2017-09" db="EMBL/GenBank/DDBJ databases">
        <title>Depth-based differentiation of microbial function through sediment-hosted aquifers and enrichment of novel symbionts in the deep terrestrial subsurface.</title>
        <authorList>
            <person name="Probst A.J."/>
            <person name="Ladd B."/>
            <person name="Jarett J.K."/>
            <person name="Geller-Mcgrath D.E."/>
            <person name="Sieber C.M.K."/>
            <person name="Emerson J.B."/>
            <person name="Anantharaman K."/>
            <person name="Thomas B.C."/>
            <person name="Malmstrom R."/>
            <person name="Stieglmeier M."/>
            <person name="Klingl A."/>
            <person name="Woyke T."/>
            <person name="Ryan C.M."/>
            <person name="Banfield J.F."/>
        </authorList>
    </citation>
    <scope>NUCLEOTIDE SEQUENCE [LARGE SCALE GENOMIC DNA]</scope>
</reference>
<dbReference type="InterPro" id="IPR033729">
    <property type="entry name" value="SerRS_core"/>
</dbReference>
<dbReference type="Gene3D" id="3.30.930.10">
    <property type="entry name" value="Bira Bifunctional Protein, Domain 2"/>
    <property type="match status" value="1"/>
</dbReference>
<comment type="function">
    <text evidence="6">Catalyzes the attachment of serine to tRNA(Ser). Is also able to aminoacylate tRNA(Sec) with serine, to form the misacylated tRNA L-seryl-tRNA(Sec), which will be further converted into selenocysteinyl-tRNA(Sec).</text>
</comment>
<keyword evidence="9" id="KW-0175">Coiled coil</keyword>
<comment type="caution">
    <text evidence="11">The sequence shown here is derived from an EMBL/GenBank/DDBJ whole genome shotgun (WGS) entry which is preliminary data.</text>
</comment>
<comment type="catalytic activity">
    <reaction evidence="6">
        <text>tRNA(Sec) + L-serine + ATP = L-seryl-tRNA(Sec) + AMP + diphosphate + H(+)</text>
        <dbReference type="Rhea" id="RHEA:42580"/>
        <dbReference type="Rhea" id="RHEA-COMP:9742"/>
        <dbReference type="Rhea" id="RHEA-COMP:10128"/>
        <dbReference type="ChEBI" id="CHEBI:15378"/>
        <dbReference type="ChEBI" id="CHEBI:30616"/>
        <dbReference type="ChEBI" id="CHEBI:33019"/>
        <dbReference type="ChEBI" id="CHEBI:33384"/>
        <dbReference type="ChEBI" id="CHEBI:78442"/>
        <dbReference type="ChEBI" id="CHEBI:78533"/>
        <dbReference type="ChEBI" id="CHEBI:456215"/>
        <dbReference type="EC" id="6.1.1.11"/>
    </reaction>
</comment>
<comment type="domain">
    <text evidence="6">Consists of two distinct domains, a catalytic core and a N-terminal extension that is involved in tRNA binding.</text>
</comment>
<comment type="subcellular location">
    <subcellularLocation>
        <location evidence="6">Cytoplasm</location>
    </subcellularLocation>
</comment>
<dbReference type="InterPro" id="IPR010978">
    <property type="entry name" value="tRNA-bd_arm"/>
</dbReference>
<feature type="binding site" evidence="6 7">
    <location>
        <position position="276"/>
    </location>
    <ligand>
        <name>L-serine</name>
        <dbReference type="ChEBI" id="CHEBI:33384"/>
    </ligand>
</feature>
<comment type="pathway">
    <text evidence="6">Aminoacyl-tRNA biosynthesis; selenocysteinyl-tRNA(Sec) biosynthesis; L-seryl-tRNA(Sec) from L-serine and tRNA(Sec): step 1/1.</text>
</comment>
<feature type="binding site" evidence="6 8">
    <location>
        <begin position="253"/>
        <end position="255"/>
    </location>
    <ligand>
        <name>ATP</name>
        <dbReference type="ChEBI" id="CHEBI:30616"/>
    </ligand>
</feature>
<dbReference type="EC" id="6.1.1.11" evidence="6"/>
<dbReference type="EMBL" id="PFSK01000024">
    <property type="protein sequence ID" value="PJC22707.1"/>
    <property type="molecule type" value="Genomic_DNA"/>
</dbReference>
<dbReference type="Pfam" id="PF02403">
    <property type="entry name" value="Seryl_tRNA_N"/>
    <property type="match status" value="1"/>
</dbReference>
<protein>
    <recommendedName>
        <fullName evidence="6">Serine--tRNA ligase</fullName>
        <ecNumber evidence="6">6.1.1.11</ecNumber>
    </recommendedName>
    <alternativeName>
        <fullName evidence="6">Seryl-tRNA synthetase</fullName>
        <shortName evidence="6">SerRS</shortName>
    </alternativeName>
    <alternativeName>
        <fullName evidence="6">Seryl-tRNA(Ser/Sec) synthetase</fullName>
    </alternativeName>
</protein>
<comment type="similarity">
    <text evidence="6">Belongs to the class-II aminoacyl-tRNA synthetase family. Type-1 seryl-tRNA synthetase subfamily.</text>
</comment>
<evidence type="ECO:0000256" key="7">
    <source>
        <dbReference type="PIRSR" id="PIRSR001529-1"/>
    </source>
</evidence>
<sequence length="421" mass="47635">MLDQKFVTENLKEIKKVVEARGMKVEVDKIDRLAKARSVLLLRVEELRAERNKLSKSKPSEETLKRAAAIKNELKNLDPQLKNLENQLQELLWEVPNLLHPKVPIRSGEEANKVLKIVGKPTKFAFKALDHEELSRKLDLIDFDAGAKVAGTKFYYLKKEAALLEFALVKYAFDLLLAEGFTPFVTPDLARPRIIDGVGFNPRGPQSDIYLLEGGELGLIGTAEITLGGYHADEVLDSEKLPIKYAGFSHCFRREAGAYGKYAKGIYRVHQFSKVEMFVFCQPEESQMMHDYLLKLEEKLFKGLKIPYRVIDTCSGELGASAYRKFDLEAWMPGRVKRDGTYGEWGEVTSTSNTTDYQARRLNIRYRDKAGQLKFVHTLNGTAIATSRALIAILENYQQKDGSVKIPVVLQSYVGKKLIKA</sequence>
<name>A0A2M8EJ42_UNCKA</name>
<accession>A0A2M8EJ42</accession>
<evidence type="ECO:0000256" key="4">
    <source>
        <dbReference type="ARBA" id="ARBA00022917"/>
    </source>
</evidence>
<evidence type="ECO:0000256" key="8">
    <source>
        <dbReference type="PIRSR" id="PIRSR001529-2"/>
    </source>
</evidence>
<dbReference type="GO" id="GO:0005737">
    <property type="term" value="C:cytoplasm"/>
    <property type="evidence" value="ECO:0007669"/>
    <property type="project" value="UniProtKB-SubCell"/>
</dbReference>
<feature type="domain" description="Aminoacyl-transfer RNA synthetases class-II family profile" evidence="10">
    <location>
        <begin position="130"/>
        <end position="407"/>
    </location>
</feature>
<organism evidence="11 12">
    <name type="scientific">candidate division WWE3 bacterium CG_4_9_14_0_2_um_filter_48_10</name>
    <dbReference type="NCBI Taxonomy" id="1975078"/>
    <lineage>
        <taxon>Bacteria</taxon>
        <taxon>Katanobacteria</taxon>
    </lineage>
</organism>
<dbReference type="GO" id="GO:0004828">
    <property type="term" value="F:serine-tRNA ligase activity"/>
    <property type="evidence" value="ECO:0007669"/>
    <property type="project" value="UniProtKB-UniRule"/>
</dbReference>
<dbReference type="Gene3D" id="1.10.287.40">
    <property type="entry name" value="Serine-tRNA synthetase, tRNA binding domain"/>
    <property type="match status" value="1"/>
</dbReference>
<evidence type="ECO:0000256" key="9">
    <source>
        <dbReference type="SAM" id="Coils"/>
    </source>
</evidence>
<dbReference type="PIRSF" id="PIRSF001529">
    <property type="entry name" value="Ser-tRNA-synth_IIa"/>
    <property type="match status" value="1"/>
</dbReference>
<keyword evidence="5 6" id="KW-0030">Aminoacyl-tRNA synthetase</keyword>
<dbReference type="GO" id="GO:0005524">
    <property type="term" value="F:ATP binding"/>
    <property type="evidence" value="ECO:0007669"/>
    <property type="project" value="UniProtKB-UniRule"/>
</dbReference>
<dbReference type="InterPro" id="IPR045864">
    <property type="entry name" value="aa-tRNA-synth_II/BPL/LPL"/>
</dbReference>
<feature type="binding site" evidence="7">
    <location>
        <position position="253"/>
    </location>
    <ligand>
        <name>L-serine</name>
        <dbReference type="ChEBI" id="CHEBI:33384"/>
    </ligand>
</feature>
<evidence type="ECO:0000259" key="10">
    <source>
        <dbReference type="PROSITE" id="PS50862"/>
    </source>
</evidence>
<proteinExistence type="inferred from homology"/>
<evidence type="ECO:0000256" key="6">
    <source>
        <dbReference type="HAMAP-Rule" id="MF_00176"/>
    </source>
</evidence>
<dbReference type="PRINTS" id="PR00981">
    <property type="entry name" value="TRNASYNTHSER"/>
</dbReference>
<feature type="binding site" evidence="6 8">
    <location>
        <begin position="347"/>
        <end position="350"/>
    </location>
    <ligand>
        <name>ATP</name>
        <dbReference type="ChEBI" id="CHEBI:30616"/>
    </ligand>
</feature>
<dbReference type="InterPro" id="IPR042103">
    <property type="entry name" value="SerRS_1_N_sf"/>
</dbReference>
<evidence type="ECO:0000256" key="2">
    <source>
        <dbReference type="ARBA" id="ARBA00022741"/>
    </source>
</evidence>
<dbReference type="SUPFAM" id="SSF55681">
    <property type="entry name" value="Class II aaRS and biotin synthetases"/>
    <property type="match status" value="1"/>
</dbReference>
<dbReference type="SUPFAM" id="SSF46589">
    <property type="entry name" value="tRNA-binding arm"/>
    <property type="match status" value="1"/>
</dbReference>
<dbReference type="InterPro" id="IPR002317">
    <property type="entry name" value="Ser-tRNA-ligase_type_1"/>
</dbReference>
<feature type="binding site" evidence="6">
    <location>
        <position position="382"/>
    </location>
    <ligand>
        <name>L-serine</name>
        <dbReference type="ChEBI" id="CHEBI:33384"/>
    </ligand>
</feature>
<dbReference type="AlphaFoldDB" id="A0A2M8EJ42"/>
<dbReference type="PANTHER" id="PTHR11778">
    <property type="entry name" value="SERYL-TRNA SYNTHETASE"/>
    <property type="match status" value="1"/>
</dbReference>
<feature type="binding site" evidence="7">
    <location>
        <position position="380"/>
    </location>
    <ligand>
        <name>L-serine</name>
        <dbReference type="ChEBI" id="CHEBI:33384"/>
    </ligand>
</feature>
<keyword evidence="1 6" id="KW-0436">Ligase</keyword>
<evidence type="ECO:0000313" key="12">
    <source>
        <dbReference type="Proteomes" id="UP000228781"/>
    </source>
</evidence>
<evidence type="ECO:0000256" key="5">
    <source>
        <dbReference type="ARBA" id="ARBA00023146"/>
    </source>
</evidence>
<feature type="binding site" evidence="6">
    <location>
        <begin position="222"/>
        <end position="224"/>
    </location>
    <ligand>
        <name>L-serine</name>
        <dbReference type="ChEBI" id="CHEBI:33384"/>
    </ligand>
</feature>
<feature type="binding site" evidence="7">
    <location>
        <position position="222"/>
    </location>
    <ligand>
        <name>L-serine</name>
        <dbReference type="ChEBI" id="CHEBI:33384"/>
    </ligand>
</feature>
<gene>
    <name evidence="6" type="primary">serS</name>
    <name evidence="11" type="ORF">CO059_01900</name>
</gene>
<feature type="site" description="Important for serine binding" evidence="7">
    <location>
        <position position="382"/>
    </location>
</feature>
<feature type="binding site" evidence="6">
    <location>
        <position position="269"/>
    </location>
    <ligand>
        <name>ATP</name>
        <dbReference type="ChEBI" id="CHEBI:30616"/>
    </ligand>
</feature>
<dbReference type="UniPathway" id="UPA00906">
    <property type="reaction ID" value="UER00895"/>
</dbReference>
<dbReference type="Proteomes" id="UP000228781">
    <property type="component" value="Unassembled WGS sequence"/>
</dbReference>
<keyword evidence="6" id="KW-0963">Cytoplasm</keyword>
<dbReference type="GO" id="GO:0006434">
    <property type="term" value="P:seryl-tRNA aminoacylation"/>
    <property type="evidence" value="ECO:0007669"/>
    <property type="project" value="UniProtKB-UniRule"/>
</dbReference>
<evidence type="ECO:0000256" key="3">
    <source>
        <dbReference type="ARBA" id="ARBA00022840"/>
    </source>
</evidence>
<dbReference type="Pfam" id="PF00587">
    <property type="entry name" value="tRNA-synt_2b"/>
    <property type="match status" value="1"/>
</dbReference>
<feature type="binding site" evidence="8">
    <location>
        <begin position="269"/>
        <end position="272"/>
    </location>
    <ligand>
        <name>ATP</name>
        <dbReference type="ChEBI" id="CHEBI:30616"/>
    </ligand>
</feature>
<keyword evidence="4 6" id="KW-0648">Protein biosynthesis</keyword>
<keyword evidence="3 6" id="KW-0067">ATP-binding</keyword>
<dbReference type="NCBIfam" id="TIGR00414">
    <property type="entry name" value="serS"/>
    <property type="match status" value="1"/>
</dbReference>
<comment type="subunit">
    <text evidence="6">Homodimer. The tRNA molecule binds across the dimer.</text>
</comment>
<dbReference type="InterPro" id="IPR006195">
    <property type="entry name" value="aa-tRNA-synth_II"/>
</dbReference>
<dbReference type="InterPro" id="IPR002314">
    <property type="entry name" value="aa-tRNA-synt_IIb"/>
</dbReference>
<dbReference type="HAMAP" id="MF_00176">
    <property type="entry name" value="Ser_tRNA_synth_type1"/>
    <property type="match status" value="1"/>
</dbReference>
<dbReference type="GO" id="GO:0016260">
    <property type="term" value="P:selenocysteine biosynthetic process"/>
    <property type="evidence" value="ECO:0007669"/>
    <property type="project" value="UniProtKB-UniRule"/>
</dbReference>
<evidence type="ECO:0000313" key="11">
    <source>
        <dbReference type="EMBL" id="PJC22707.1"/>
    </source>
</evidence>
<dbReference type="InterPro" id="IPR015866">
    <property type="entry name" value="Ser-tRNA-synth_1_N"/>
</dbReference>
<dbReference type="CDD" id="cd00770">
    <property type="entry name" value="SerRS_core"/>
    <property type="match status" value="1"/>
</dbReference>
<evidence type="ECO:0000256" key="1">
    <source>
        <dbReference type="ARBA" id="ARBA00022598"/>
    </source>
</evidence>
<keyword evidence="2 6" id="KW-0547">Nucleotide-binding</keyword>
<feature type="coiled-coil region" evidence="9">
    <location>
        <begin position="30"/>
        <end position="94"/>
    </location>
</feature>